<sequence length="211" mass="22663">MPRSTSNDVPNSPPKSLEKDLSTLKSNWTTLYKQTLPSLARSKAPSQPHWPVHLDHCFARIILDAVIGNSTSSNTTGAIPSPWTERIASPAIQHMTAQQLQDCITLGEAIADGKSNLAELDQQSLTVRGKSKAQSQNQKRKTAPQSSSSSSTPPSSKKQKPPPKPKTQPDIRTALGLPTPSPLHNQPCPTPPHRPPQSPKPSPPKSASPPP</sequence>
<protein>
    <submittedName>
        <fullName evidence="2">Uncharacterized protein</fullName>
    </submittedName>
</protein>
<proteinExistence type="predicted"/>
<name>A0ABR4ASF2_9LECA</name>
<evidence type="ECO:0000313" key="2">
    <source>
        <dbReference type="EMBL" id="KAL2048491.1"/>
    </source>
</evidence>
<evidence type="ECO:0000256" key="1">
    <source>
        <dbReference type="SAM" id="MobiDB-lite"/>
    </source>
</evidence>
<organism evidence="2 3">
    <name type="scientific">Stereocaulon virgatum</name>
    <dbReference type="NCBI Taxonomy" id="373712"/>
    <lineage>
        <taxon>Eukaryota</taxon>
        <taxon>Fungi</taxon>
        <taxon>Dikarya</taxon>
        <taxon>Ascomycota</taxon>
        <taxon>Pezizomycotina</taxon>
        <taxon>Lecanoromycetes</taxon>
        <taxon>OSLEUM clade</taxon>
        <taxon>Lecanoromycetidae</taxon>
        <taxon>Lecanorales</taxon>
        <taxon>Lecanorineae</taxon>
        <taxon>Stereocaulaceae</taxon>
        <taxon>Stereocaulon</taxon>
    </lineage>
</organism>
<gene>
    <name evidence="2" type="ORF">N7G274_000403</name>
</gene>
<feature type="compositionally biased region" description="Pro residues" evidence="1">
    <location>
        <begin position="188"/>
        <end position="211"/>
    </location>
</feature>
<feature type="compositionally biased region" description="Polar residues" evidence="1">
    <location>
        <begin position="125"/>
        <end position="137"/>
    </location>
</feature>
<keyword evidence="3" id="KW-1185">Reference proteome</keyword>
<accession>A0ABR4ASF2</accession>
<dbReference type="Proteomes" id="UP001590950">
    <property type="component" value="Unassembled WGS sequence"/>
</dbReference>
<reference evidence="2 3" key="1">
    <citation type="submission" date="2024-09" db="EMBL/GenBank/DDBJ databases">
        <title>Rethinking Asexuality: The Enigmatic Case of Functional Sexual Genes in Lepraria (Stereocaulaceae).</title>
        <authorList>
            <person name="Doellman M."/>
            <person name="Sun Y."/>
            <person name="Barcenas-Pena A."/>
            <person name="Lumbsch H.T."/>
            <person name="Grewe F."/>
        </authorList>
    </citation>
    <scope>NUCLEOTIDE SEQUENCE [LARGE SCALE GENOMIC DNA]</scope>
    <source>
        <strain evidence="2 3">Mercado 3170</strain>
    </source>
</reference>
<comment type="caution">
    <text evidence="2">The sequence shown here is derived from an EMBL/GenBank/DDBJ whole genome shotgun (WGS) entry which is preliminary data.</text>
</comment>
<feature type="region of interest" description="Disordered" evidence="1">
    <location>
        <begin position="125"/>
        <end position="211"/>
    </location>
</feature>
<feature type="compositionally biased region" description="Low complexity" evidence="1">
    <location>
        <begin position="144"/>
        <end position="156"/>
    </location>
</feature>
<dbReference type="EMBL" id="JBEFKJ010000001">
    <property type="protein sequence ID" value="KAL2048491.1"/>
    <property type="molecule type" value="Genomic_DNA"/>
</dbReference>
<evidence type="ECO:0000313" key="3">
    <source>
        <dbReference type="Proteomes" id="UP001590950"/>
    </source>
</evidence>